<dbReference type="PANTHER" id="PTHR45913">
    <property type="entry name" value="EPM2A-INTERACTING PROTEIN 1"/>
    <property type="match status" value="1"/>
</dbReference>
<keyword evidence="2" id="KW-1185">Reference proteome</keyword>
<organism evidence="1 2">
    <name type="scientific">Trichonephila clavata</name>
    <name type="common">Joro spider</name>
    <name type="synonym">Nephila clavata</name>
    <dbReference type="NCBI Taxonomy" id="2740835"/>
    <lineage>
        <taxon>Eukaryota</taxon>
        <taxon>Metazoa</taxon>
        <taxon>Ecdysozoa</taxon>
        <taxon>Arthropoda</taxon>
        <taxon>Chelicerata</taxon>
        <taxon>Arachnida</taxon>
        <taxon>Araneae</taxon>
        <taxon>Araneomorphae</taxon>
        <taxon>Entelegynae</taxon>
        <taxon>Araneoidea</taxon>
        <taxon>Nephilidae</taxon>
        <taxon>Trichonephila</taxon>
    </lineage>
</organism>
<accession>A0A8X6FU80</accession>
<dbReference type="PANTHER" id="PTHR45913:SF21">
    <property type="entry name" value="DUF4371 DOMAIN-CONTAINING PROTEIN"/>
    <property type="match status" value="1"/>
</dbReference>
<comment type="caution">
    <text evidence="1">The sequence shown here is derived from an EMBL/GenBank/DDBJ whole genome shotgun (WGS) entry which is preliminary data.</text>
</comment>
<dbReference type="EMBL" id="BMAO01013379">
    <property type="protein sequence ID" value="GFQ88527.1"/>
    <property type="molecule type" value="Genomic_DNA"/>
</dbReference>
<dbReference type="OrthoDB" id="1101576at2759"/>
<evidence type="ECO:0000313" key="1">
    <source>
        <dbReference type="EMBL" id="GFQ88527.1"/>
    </source>
</evidence>
<protein>
    <submittedName>
        <fullName evidence="1">Uncharacterized protein</fullName>
    </submittedName>
</protein>
<reference evidence="1" key="1">
    <citation type="submission" date="2020-07" db="EMBL/GenBank/DDBJ databases">
        <title>Multicomponent nature underlies the extraordinary mechanical properties of spider dragline silk.</title>
        <authorList>
            <person name="Kono N."/>
            <person name="Nakamura H."/>
            <person name="Mori M."/>
            <person name="Yoshida Y."/>
            <person name="Ohtoshi R."/>
            <person name="Malay A.D."/>
            <person name="Moran D.A.P."/>
            <person name="Tomita M."/>
            <person name="Numata K."/>
            <person name="Arakawa K."/>
        </authorList>
    </citation>
    <scope>NUCLEOTIDE SEQUENCE</scope>
</reference>
<evidence type="ECO:0000313" key="2">
    <source>
        <dbReference type="Proteomes" id="UP000887116"/>
    </source>
</evidence>
<sequence length="115" mass="13248">MVFQDMSTQEELSTILPRGEDIYCAFKKYTEEKNIPIYKVVSMTTDGAPSVTGAFNRFLAMCMRDDDFPHFLSYHCIIHQQCKLCCKILNTRHVMGICMKIVKKSSEKNVSIPTR</sequence>
<dbReference type="Proteomes" id="UP000887116">
    <property type="component" value="Unassembled WGS sequence"/>
</dbReference>
<name>A0A8X6FU80_TRICU</name>
<gene>
    <name evidence="1" type="ORF">TNCT_154501</name>
</gene>
<dbReference type="AlphaFoldDB" id="A0A8X6FU80"/>
<proteinExistence type="predicted"/>